<dbReference type="EMBL" id="MU251259">
    <property type="protein sequence ID" value="KAG9252990.1"/>
    <property type="molecule type" value="Genomic_DNA"/>
</dbReference>
<dbReference type="Proteomes" id="UP000887229">
    <property type="component" value="Unassembled WGS sequence"/>
</dbReference>
<dbReference type="InterPro" id="IPR002642">
    <property type="entry name" value="LysoPLipase_cat_dom"/>
</dbReference>
<feature type="domain" description="PLA2c" evidence="11">
    <location>
        <begin position="70"/>
        <end position="615"/>
    </location>
</feature>
<evidence type="ECO:0000256" key="10">
    <source>
        <dbReference type="RuleBase" id="RU362103"/>
    </source>
</evidence>
<keyword evidence="4 9" id="KW-0378">Hydrolase</keyword>
<keyword evidence="3 10" id="KW-0732">Signal</keyword>
<evidence type="ECO:0000256" key="6">
    <source>
        <dbReference type="ARBA" id="ARBA00023098"/>
    </source>
</evidence>
<evidence type="ECO:0000256" key="2">
    <source>
        <dbReference type="ARBA" id="ARBA00013274"/>
    </source>
</evidence>
<dbReference type="Pfam" id="PF01735">
    <property type="entry name" value="PLA2_B"/>
    <property type="match status" value="1"/>
</dbReference>
<dbReference type="SMART" id="SM00022">
    <property type="entry name" value="PLAc"/>
    <property type="match status" value="1"/>
</dbReference>
<proteinExistence type="inferred from homology"/>
<keyword evidence="13" id="KW-1185">Reference proteome</keyword>
<dbReference type="GeneID" id="70297949"/>
<comment type="similarity">
    <text evidence="1 10">Belongs to the lysophospholipase family.</text>
</comment>
<evidence type="ECO:0000256" key="1">
    <source>
        <dbReference type="ARBA" id="ARBA00008780"/>
    </source>
</evidence>
<keyword evidence="6 9" id="KW-0443">Lipid metabolism</keyword>
<name>A0A9P8CNF0_9HYPO</name>
<organism evidence="12 13">
    <name type="scientific">Emericellopsis atlantica</name>
    <dbReference type="NCBI Taxonomy" id="2614577"/>
    <lineage>
        <taxon>Eukaryota</taxon>
        <taxon>Fungi</taxon>
        <taxon>Dikarya</taxon>
        <taxon>Ascomycota</taxon>
        <taxon>Pezizomycotina</taxon>
        <taxon>Sordariomycetes</taxon>
        <taxon>Hypocreomycetidae</taxon>
        <taxon>Hypocreales</taxon>
        <taxon>Bionectriaceae</taxon>
        <taxon>Emericellopsis</taxon>
    </lineage>
</organism>
<gene>
    <name evidence="12" type="ORF">F5Z01DRAFT_751427</name>
</gene>
<accession>A0A9P8CNF0</accession>
<keyword evidence="7" id="KW-0325">Glycoprotein</keyword>
<evidence type="ECO:0000256" key="4">
    <source>
        <dbReference type="ARBA" id="ARBA00022801"/>
    </source>
</evidence>
<evidence type="ECO:0000256" key="3">
    <source>
        <dbReference type="ARBA" id="ARBA00022729"/>
    </source>
</evidence>
<dbReference type="Gene3D" id="3.40.1090.10">
    <property type="entry name" value="Cytosolic phospholipase A2 catalytic domain"/>
    <property type="match status" value="1"/>
</dbReference>
<dbReference type="EC" id="3.1.1.5" evidence="2 10"/>
<sequence length="659" mass="71138">MTKSLALLLAASAAATSGVAAQAAGTYEGAAPSPTQSRNTTSNVSTIVDVHISARAIDNAPDGYVPTSVNCPSDRPAIRNGTTLSDQEKEWVVQRRNETIEPMRELLQRISIPDFDAEAYLKDAESNNTKVPNIGLAFSGGGSRAMLSGAGAMAALDSRSVGSDADGNLGGLLQSSTYISGLSGGGWLVGSIYVNNFTTVADSVSSGNIWQFQDSILEGPEQYALLDYYTSILEACEKKAAAGYERSITDYWGRMLSYQLINATDGGPGYTFSSIADDDDFKNHKAPFPFLVAVGRRPDEKIIPINSTVYEFTPWELGSSDNTVHGFAPLRWIGSNFTDGEVPKDGDCVNGFDNAGFVMGTSSSLFNQIVLYLNDPNSGYLPDSVPSVAVDAVTSVLDAVGSDNDDIADWTPNPFKGWNPDENYNADEDRLTLVDGGEDLQNVPYHPHILIEREVDVVFSFDNSADTEMQWPDGASPIATYERSLTNISEGTGFPAVPDKNTFINKGLNSRPVFFGCDASNTTDPSPLIVYIPNYPYIFQSNTSTFKPSYNESERDAMIENGWAIATQLNGTRDRDWPVCVGCAMLSRSFDRTNATVPEACQTCFDRYCWDGTLDTSTPETYQPDYYGTALDIESGALRRVAAGAYTVLGAGMVALMMI</sequence>
<dbReference type="OrthoDB" id="4084751at2759"/>
<dbReference type="GO" id="GO:0004623">
    <property type="term" value="F:phospholipase A2 activity"/>
    <property type="evidence" value="ECO:0007669"/>
    <property type="project" value="TreeGrafter"/>
</dbReference>
<comment type="catalytic activity">
    <reaction evidence="8 10">
        <text>a 1-acyl-sn-glycero-3-phosphocholine + H2O = sn-glycerol 3-phosphocholine + a fatty acid + H(+)</text>
        <dbReference type="Rhea" id="RHEA:15177"/>
        <dbReference type="ChEBI" id="CHEBI:15377"/>
        <dbReference type="ChEBI" id="CHEBI:15378"/>
        <dbReference type="ChEBI" id="CHEBI:16870"/>
        <dbReference type="ChEBI" id="CHEBI:28868"/>
        <dbReference type="ChEBI" id="CHEBI:58168"/>
        <dbReference type="EC" id="3.1.1.5"/>
    </reaction>
</comment>
<evidence type="ECO:0000256" key="5">
    <source>
        <dbReference type="ARBA" id="ARBA00022963"/>
    </source>
</evidence>
<evidence type="ECO:0000313" key="13">
    <source>
        <dbReference type="Proteomes" id="UP000887229"/>
    </source>
</evidence>
<dbReference type="RefSeq" id="XP_046116914.1">
    <property type="nucleotide sequence ID" value="XM_046267046.1"/>
</dbReference>
<dbReference type="FunFam" id="3.40.1090.10:FF:000010">
    <property type="entry name" value="Lysophospholipase"/>
    <property type="match status" value="1"/>
</dbReference>
<feature type="signal peptide" evidence="10">
    <location>
        <begin position="1"/>
        <end position="21"/>
    </location>
</feature>
<feature type="chain" id="PRO_5040539775" description="Lysophospholipase" evidence="10">
    <location>
        <begin position="22"/>
        <end position="659"/>
    </location>
</feature>
<dbReference type="AlphaFoldDB" id="A0A9P8CNF0"/>
<evidence type="ECO:0000256" key="7">
    <source>
        <dbReference type="ARBA" id="ARBA00023180"/>
    </source>
</evidence>
<reference evidence="12" key="1">
    <citation type="journal article" date="2021" name="IMA Fungus">
        <title>Genomic characterization of three marine fungi, including Emericellopsis atlantica sp. nov. with signatures of a generalist lifestyle and marine biomass degradation.</title>
        <authorList>
            <person name="Hagestad O.C."/>
            <person name="Hou L."/>
            <person name="Andersen J.H."/>
            <person name="Hansen E.H."/>
            <person name="Altermark B."/>
            <person name="Li C."/>
            <person name="Kuhnert E."/>
            <person name="Cox R.J."/>
            <person name="Crous P.W."/>
            <person name="Spatafora J.W."/>
            <person name="Lail K."/>
            <person name="Amirebrahimi M."/>
            <person name="Lipzen A."/>
            <person name="Pangilinan J."/>
            <person name="Andreopoulos W."/>
            <person name="Hayes R.D."/>
            <person name="Ng V."/>
            <person name="Grigoriev I.V."/>
            <person name="Jackson S.A."/>
            <person name="Sutton T.D.S."/>
            <person name="Dobson A.D.W."/>
            <person name="Rama T."/>
        </authorList>
    </citation>
    <scope>NUCLEOTIDE SEQUENCE</scope>
    <source>
        <strain evidence="12">TS7</strain>
    </source>
</reference>
<dbReference type="GO" id="GO:0005829">
    <property type="term" value="C:cytosol"/>
    <property type="evidence" value="ECO:0007669"/>
    <property type="project" value="TreeGrafter"/>
</dbReference>
<dbReference type="GO" id="GO:0005783">
    <property type="term" value="C:endoplasmic reticulum"/>
    <property type="evidence" value="ECO:0007669"/>
    <property type="project" value="TreeGrafter"/>
</dbReference>
<dbReference type="InterPro" id="IPR016035">
    <property type="entry name" value="Acyl_Trfase/lysoPLipase"/>
</dbReference>
<evidence type="ECO:0000313" key="12">
    <source>
        <dbReference type="EMBL" id="KAG9252990.1"/>
    </source>
</evidence>
<dbReference type="PROSITE" id="PS51210">
    <property type="entry name" value="PLA2C"/>
    <property type="match status" value="1"/>
</dbReference>
<evidence type="ECO:0000259" key="11">
    <source>
        <dbReference type="PROSITE" id="PS51210"/>
    </source>
</evidence>
<evidence type="ECO:0000256" key="9">
    <source>
        <dbReference type="PROSITE-ProRule" id="PRU00555"/>
    </source>
</evidence>
<dbReference type="GO" id="GO:0046475">
    <property type="term" value="P:glycerophospholipid catabolic process"/>
    <property type="evidence" value="ECO:0007669"/>
    <property type="project" value="TreeGrafter"/>
</dbReference>
<keyword evidence="5 9" id="KW-0442">Lipid degradation</keyword>
<dbReference type="SUPFAM" id="SSF52151">
    <property type="entry name" value="FabD/lysophospholipase-like"/>
    <property type="match status" value="1"/>
</dbReference>
<dbReference type="PANTHER" id="PTHR10728:SF33">
    <property type="entry name" value="LYSOPHOSPHOLIPASE 1-RELATED"/>
    <property type="match status" value="1"/>
</dbReference>
<dbReference type="GO" id="GO:0004622">
    <property type="term" value="F:phosphatidylcholine lysophospholipase activity"/>
    <property type="evidence" value="ECO:0007669"/>
    <property type="project" value="UniProtKB-EC"/>
</dbReference>
<comment type="caution">
    <text evidence="12">The sequence shown here is derived from an EMBL/GenBank/DDBJ whole genome shotgun (WGS) entry which is preliminary data.</text>
</comment>
<dbReference type="PANTHER" id="PTHR10728">
    <property type="entry name" value="CYTOSOLIC PHOSPHOLIPASE A2"/>
    <property type="match status" value="1"/>
</dbReference>
<protein>
    <recommendedName>
        <fullName evidence="2 10">Lysophospholipase</fullName>
        <ecNumber evidence="2 10">3.1.1.5</ecNumber>
    </recommendedName>
</protein>
<evidence type="ECO:0000256" key="8">
    <source>
        <dbReference type="ARBA" id="ARBA00049531"/>
    </source>
</evidence>